<dbReference type="RefSeq" id="WP_328777402.1">
    <property type="nucleotide sequence ID" value="NZ_CP108057.1"/>
</dbReference>
<evidence type="ECO:0000313" key="1">
    <source>
        <dbReference type="EMBL" id="WUO50654.1"/>
    </source>
</evidence>
<accession>A0ABZ1RXR6</accession>
<gene>
    <name evidence="1" type="ORF">OHU17_35150</name>
</gene>
<dbReference type="Proteomes" id="UP001432075">
    <property type="component" value="Chromosome"/>
</dbReference>
<sequence length="324" mass="33644">MSLVLRIDTDGRTALMPCPADALESALLIRAGVGGSADTAVYHRRAVLHVHGNGQAERLPLNLSAWVLASVWRGFELPYGLYGTVMVTGPQSEALDADLVAEVQAVCAAVAEVRAEWQDRPPVGENAARAELPCGGPARQVCAARSDVLSLHISSVLDGCGGVFEGDVVRTRHLLDAGDGSADRGGVPGGPFDRQQVAVEDLGGFLDFQALVDGVAGGVQVGPGAVGLPAGEGVGGVGDPRQHVLDDRVRPWERPAPERLAPHERHRRLQVFDAGARTRCESLAGEGLELCPVGGDGRVEDVSGARFGAGQERLAVGVESDGAA</sequence>
<keyword evidence="2" id="KW-1185">Reference proteome</keyword>
<protein>
    <submittedName>
        <fullName evidence="1">Uncharacterized protein</fullName>
    </submittedName>
</protein>
<reference evidence="1" key="1">
    <citation type="submission" date="2022-10" db="EMBL/GenBank/DDBJ databases">
        <title>The complete genomes of actinobacterial strains from the NBC collection.</title>
        <authorList>
            <person name="Joergensen T.S."/>
            <person name="Alvarez Arevalo M."/>
            <person name="Sterndorff E.B."/>
            <person name="Faurdal D."/>
            <person name="Vuksanovic O."/>
            <person name="Mourched A.-S."/>
            <person name="Charusanti P."/>
            <person name="Shaw S."/>
            <person name="Blin K."/>
            <person name="Weber T."/>
        </authorList>
    </citation>
    <scope>NUCLEOTIDE SEQUENCE</scope>
    <source>
        <strain evidence="1">NBC_00283</strain>
    </source>
</reference>
<organism evidence="1 2">
    <name type="scientific">Streptomyces goshikiensis</name>
    <dbReference type="NCBI Taxonomy" id="1942"/>
    <lineage>
        <taxon>Bacteria</taxon>
        <taxon>Bacillati</taxon>
        <taxon>Actinomycetota</taxon>
        <taxon>Actinomycetes</taxon>
        <taxon>Kitasatosporales</taxon>
        <taxon>Streptomycetaceae</taxon>
        <taxon>Streptomyces</taxon>
    </lineage>
</organism>
<name>A0ABZ1RXR6_9ACTN</name>
<proteinExistence type="predicted"/>
<dbReference type="EMBL" id="CP108057">
    <property type="protein sequence ID" value="WUO50654.1"/>
    <property type="molecule type" value="Genomic_DNA"/>
</dbReference>
<evidence type="ECO:0000313" key="2">
    <source>
        <dbReference type="Proteomes" id="UP001432075"/>
    </source>
</evidence>